<evidence type="ECO:0000256" key="1">
    <source>
        <dbReference type="SAM" id="Phobius"/>
    </source>
</evidence>
<feature type="transmembrane region" description="Helical" evidence="1">
    <location>
        <begin position="38"/>
        <end position="64"/>
    </location>
</feature>
<evidence type="ECO:0000313" key="2">
    <source>
        <dbReference type="EMBL" id="OKH18987.1"/>
    </source>
</evidence>
<proteinExistence type="predicted"/>
<keyword evidence="1" id="KW-0472">Membrane</keyword>
<dbReference type="STRING" id="1921803.NIES593_21525"/>
<feature type="transmembrane region" description="Helical" evidence="1">
    <location>
        <begin position="12"/>
        <end position="32"/>
    </location>
</feature>
<reference evidence="2 3" key="1">
    <citation type="submission" date="2016-11" db="EMBL/GenBank/DDBJ databases">
        <title>Draft Genome Sequences of Nine Cyanobacterial Strains from Diverse Habitats.</title>
        <authorList>
            <person name="Zhu T."/>
            <person name="Hou S."/>
            <person name="Lu X."/>
            <person name="Hess W.R."/>
        </authorList>
    </citation>
    <scope>NUCLEOTIDE SEQUENCE [LARGE SCALE GENOMIC DNA]</scope>
    <source>
        <strain evidence="2 3">NIES-593</strain>
    </source>
</reference>
<evidence type="ECO:0000313" key="3">
    <source>
        <dbReference type="Proteomes" id="UP000186868"/>
    </source>
</evidence>
<keyword evidence="1" id="KW-0812">Transmembrane</keyword>
<keyword evidence="1" id="KW-1133">Transmembrane helix</keyword>
<comment type="caution">
    <text evidence="2">The sequence shown here is derived from an EMBL/GenBank/DDBJ whole genome shotgun (WGS) entry which is preliminary data.</text>
</comment>
<dbReference type="EMBL" id="MRCB01000044">
    <property type="protein sequence ID" value="OKH18987.1"/>
    <property type="molecule type" value="Genomic_DNA"/>
</dbReference>
<accession>A0A1U7H834</accession>
<dbReference type="Proteomes" id="UP000186868">
    <property type="component" value="Unassembled WGS sequence"/>
</dbReference>
<sequence length="77" mass="9012">MYSRFVKILKFIQLLGYIAAIFIAYFYSSFLFNRVGVVFLVTVTYLCLANYIVTQPIIAVIDLLNRIETNTRNIRHD</sequence>
<dbReference type="AlphaFoldDB" id="A0A1U7H834"/>
<protein>
    <submittedName>
        <fullName evidence="2">Uncharacterized protein</fullName>
    </submittedName>
</protein>
<keyword evidence="3" id="KW-1185">Reference proteome</keyword>
<organism evidence="2 3">
    <name type="scientific">Hydrococcus rivularis NIES-593</name>
    <dbReference type="NCBI Taxonomy" id="1921803"/>
    <lineage>
        <taxon>Bacteria</taxon>
        <taxon>Bacillati</taxon>
        <taxon>Cyanobacteriota</taxon>
        <taxon>Cyanophyceae</taxon>
        <taxon>Pleurocapsales</taxon>
        <taxon>Hydrococcaceae</taxon>
        <taxon>Hydrococcus</taxon>
    </lineage>
</organism>
<name>A0A1U7H834_9CYAN</name>
<gene>
    <name evidence="2" type="ORF">NIES593_21525</name>
</gene>